<accession>A0A934VU65</accession>
<name>A0A934VU65_9BACT</name>
<dbReference type="Proteomes" id="UP000603141">
    <property type="component" value="Unassembled WGS sequence"/>
</dbReference>
<dbReference type="AlphaFoldDB" id="A0A934VU65"/>
<sequence length="228" mass="23790">MNRVLLSLALPLLSISASDAALIYVDAVGDVGGNTVNAATESTTDWYTPGTGANNELWDLRTNTGAAGVAYGATAYQLNSTETSILLRTAVTGLLPNSTYTGVRLYYIGNAGTGGGNDWALKVSVIGDSTGFISYPDNSGNALVDSTTDALGTLETGTAATDTRYWVSLPDVTTDSSGTFYIWVNIDDAANNRGVYDGLAYDNVAIPEPASMLLLGLAGFSLGFSRRR</sequence>
<evidence type="ECO:0000259" key="2">
    <source>
        <dbReference type="Pfam" id="PF07589"/>
    </source>
</evidence>
<evidence type="ECO:0000256" key="1">
    <source>
        <dbReference type="SAM" id="SignalP"/>
    </source>
</evidence>
<organism evidence="3 4">
    <name type="scientific">Luteolibacter pohnpeiensis</name>
    <dbReference type="NCBI Taxonomy" id="454153"/>
    <lineage>
        <taxon>Bacteria</taxon>
        <taxon>Pseudomonadati</taxon>
        <taxon>Verrucomicrobiota</taxon>
        <taxon>Verrucomicrobiia</taxon>
        <taxon>Verrucomicrobiales</taxon>
        <taxon>Verrucomicrobiaceae</taxon>
        <taxon>Luteolibacter</taxon>
    </lineage>
</organism>
<gene>
    <name evidence="3" type="ORF">JIN85_00100</name>
</gene>
<dbReference type="NCBIfam" id="TIGR02595">
    <property type="entry name" value="PEP_CTERM"/>
    <property type="match status" value="1"/>
</dbReference>
<dbReference type="EMBL" id="JAENIJ010000001">
    <property type="protein sequence ID" value="MBK1880790.1"/>
    <property type="molecule type" value="Genomic_DNA"/>
</dbReference>
<protein>
    <submittedName>
        <fullName evidence="3">PEP-CTERM sorting domain-containing protein</fullName>
    </submittedName>
</protein>
<feature type="chain" id="PRO_5036782287" evidence="1">
    <location>
        <begin position="21"/>
        <end position="228"/>
    </location>
</feature>
<evidence type="ECO:0000313" key="3">
    <source>
        <dbReference type="EMBL" id="MBK1880790.1"/>
    </source>
</evidence>
<proteinExistence type="predicted"/>
<dbReference type="InterPro" id="IPR013424">
    <property type="entry name" value="Ice-binding_C"/>
</dbReference>
<reference evidence="3" key="1">
    <citation type="submission" date="2021-01" db="EMBL/GenBank/DDBJ databases">
        <title>Modified the classification status of verrucomicrobia.</title>
        <authorList>
            <person name="Feng X."/>
        </authorList>
    </citation>
    <scope>NUCLEOTIDE SEQUENCE</scope>
    <source>
        <strain evidence="3">KCTC 22041</strain>
    </source>
</reference>
<dbReference type="Pfam" id="PF07589">
    <property type="entry name" value="PEP-CTERM"/>
    <property type="match status" value="1"/>
</dbReference>
<dbReference type="RefSeq" id="WP_200266351.1">
    <property type="nucleotide sequence ID" value="NZ_JAENIJ010000001.1"/>
</dbReference>
<keyword evidence="4" id="KW-1185">Reference proteome</keyword>
<keyword evidence="1" id="KW-0732">Signal</keyword>
<comment type="caution">
    <text evidence="3">The sequence shown here is derived from an EMBL/GenBank/DDBJ whole genome shotgun (WGS) entry which is preliminary data.</text>
</comment>
<feature type="domain" description="Ice-binding protein C-terminal" evidence="2">
    <location>
        <begin position="205"/>
        <end position="227"/>
    </location>
</feature>
<feature type="signal peptide" evidence="1">
    <location>
        <begin position="1"/>
        <end position="20"/>
    </location>
</feature>
<evidence type="ECO:0000313" key="4">
    <source>
        <dbReference type="Proteomes" id="UP000603141"/>
    </source>
</evidence>